<dbReference type="InterPro" id="IPR018060">
    <property type="entry name" value="HTH_AraC"/>
</dbReference>
<gene>
    <name evidence="5" type="ORF">ID09_08350</name>
</gene>
<keyword evidence="3" id="KW-0804">Transcription</keyword>
<dbReference type="InterPro" id="IPR009057">
    <property type="entry name" value="Homeodomain-like_sf"/>
</dbReference>
<evidence type="ECO:0000256" key="2">
    <source>
        <dbReference type="ARBA" id="ARBA00023125"/>
    </source>
</evidence>
<dbReference type="EMBL" id="CP008921">
    <property type="protein sequence ID" value="AIG44027.1"/>
    <property type="molecule type" value="Genomic_DNA"/>
</dbReference>
<dbReference type="AlphaFoldDB" id="A0A075SF98"/>
<keyword evidence="2" id="KW-0238">DNA-binding</keyword>
<reference evidence="5 6" key="1">
    <citation type="journal article" date="2014" name="Genome Announc.">
        <title>Whole-Genome Sequence of Streptococcus suis Serotype 4 Reference Strain 6407.</title>
        <authorList>
            <person name="Wang K."/>
            <person name="Chen J."/>
            <person name="Yao H."/>
            <person name="Lu C."/>
        </authorList>
    </citation>
    <scope>NUCLEOTIDE SEQUENCE [LARGE SCALE GENOMIC DNA]</scope>
    <source>
        <strain evidence="5">6407</strain>
    </source>
</reference>
<dbReference type="Gene3D" id="1.10.10.60">
    <property type="entry name" value="Homeodomain-like"/>
    <property type="match status" value="2"/>
</dbReference>
<keyword evidence="1" id="KW-0805">Transcription regulation</keyword>
<dbReference type="InterPro" id="IPR001387">
    <property type="entry name" value="Cro/C1-type_HTH"/>
</dbReference>
<sequence>MEKKRVFLQVSMDDDFNEMNHREPAEEFCFYRAVAKGDLNAVRMNCEQQRFLEMNGVGVLSKNPVTNIKYHFVITTAMITRFCGQNGLELEQAYRMSDFYIQKLDTIHTVQEVQSLHDEMVLHYTEKMRRYHQNDTNSKHVNACKEHIYKNLTERITVDAIADELGVSSSYLSRLFKKEVGVSISTYIRDLKIESAKELLKYGEMSMIEIANHLSFSSQSHFIQQFRDATGVTPKKYRDENAKLKWDR</sequence>
<dbReference type="PATRIC" id="fig|1214179.4.peg.1650"/>
<dbReference type="SUPFAM" id="SSF46689">
    <property type="entry name" value="Homeodomain-like"/>
    <property type="match status" value="2"/>
</dbReference>
<dbReference type="GO" id="GO:0043565">
    <property type="term" value="F:sequence-specific DNA binding"/>
    <property type="evidence" value="ECO:0007669"/>
    <property type="project" value="InterPro"/>
</dbReference>
<evidence type="ECO:0000313" key="5">
    <source>
        <dbReference type="EMBL" id="AIG44027.1"/>
    </source>
</evidence>
<proteinExistence type="predicted"/>
<dbReference type="PANTHER" id="PTHR43280">
    <property type="entry name" value="ARAC-FAMILY TRANSCRIPTIONAL REGULATOR"/>
    <property type="match status" value="1"/>
</dbReference>
<protein>
    <submittedName>
        <fullName evidence="5">AraC family transcriptional regulator</fullName>
    </submittedName>
</protein>
<dbReference type="PANTHER" id="PTHR43280:SF28">
    <property type="entry name" value="HTH-TYPE TRANSCRIPTIONAL ACTIVATOR RHAS"/>
    <property type="match status" value="1"/>
</dbReference>
<accession>A0A075SF98</accession>
<evidence type="ECO:0000313" key="6">
    <source>
        <dbReference type="Proteomes" id="UP000028185"/>
    </source>
</evidence>
<dbReference type="Pfam" id="PF12833">
    <property type="entry name" value="HTH_18"/>
    <property type="match status" value="1"/>
</dbReference>
<name>A0A075SF98_STRSU</name>
<dbReference type="CDD" id="cd00093">
    <property type="entry name" value="HTH_XRE"/>
    <property type="match status" value="1"/>
</dbReference>
<dbReference type="SMART" id="SM00342">
    <property type="entry name" value="HTH_ARAC"/>
    <property type="match status" value="1"/>
</dbReference>
<evidence type="ECO:0000259" key="4">
    <source>
        <dbReference type="PROSITE" id="PS01124"/>
    </source>
</evidence>
<organism evidence="5 6">
    <name type="scientific">Streptococcus suis 6407</name>
    <dbReference type="NCBI Taxonomy" id="1214179"/>
    <lineage>
        <taxon>Bacteria</taxon>
        <taxon>Bacillati</taxon>
        <taxon>Bacillota</taxon>
        <taxon>Bacilli</taxon>
        <taxon>Lactobacillales</taxon>
        <taxon>Streptococcaceae</taxon>
        <taxon>Streptococcus</taxon>
    </lineage>
</organism>
<dbReference type="InterPro" id="IPR020449">
    <property type="entry name" value="Tscrpt_reg_AraC-type_HTH"/>
</dbReference>
<feature type="domain" description="HTH araC/xylS-type" evidence="4">
    <location>
        <begin position="142"/>
        <end position="240"/>
    </location>
</feature>
<dbReference type="HOGENOM" id="CLU_036605_3_0_9"/>
<dbReference type="GO" id="GO:0003700">
    <property type="term" value="F:DNA-binding transcription factor activity"/>
    <property type="evidence" value="ECO:0007669"/>
    <property type="project" value="InterPro"/>
</dbReference>
<evidence type="ECO:0000256" key="3">
    <source>
        <dbReference type="ARBA" id="ARBA00023163"/>
    </source>
</evidence>
<dbReference type="Proteomes" id="UP000028185">
    <property type="component" value="Chromosome"/>
</dbReference>
<evidence type="ECO:0000256" key="1">
    <source>
        <dbReference type="ARBA" id="ARBA00023015"/>
    </source>
</evidence>
<dbReference type="PROSITE" id="PS01124">
    <property type="entry name" value="HTH_ARAC_FAMILY_2"/>
    <property type="match status" value="1"/>
</dbReference>
<dbReference type="PRINTS" id="PR00032">
    <property type="entry name" value="HTHARAC"/>
</dbReference>
<dbReference type="RefSeq" id="WP_014637098.1">
    <property type="nucleotide sequence ID" value="NZ_ALLE01000013.1"/>
</dbReference>